<evidence type="ECO:0000313" key="1">
    <source>
        <dbReference type="EMBL" id="KAF6036898.1"/>
    </source>
</evidence>
<name>A0A7J7KGX0_BUGNE</name>
<keyword evidence="2" id="KW-1185">Reference proteome</keyword>
<evidence type="ECO:0000313" key="2">
    <source>
        <dbReference type="Proteomes" id="UP000593567"/>
    </source>
</evidence>
<dbReference type="AlphaFoldDB" id="A0A7J7KGX0"/>
<accession>A0A7J7KGX0</accession>
<comment type="caution">
    <text evidence="1">The sequence shown here is derived from an EMBL/GenBank/DDBJ whole genome shotgun (WGS) entry which is preliminary data.</text>
</comment>
<protein>
    <submittedName>
        <fullName evidence="1">Uncharacterized protein</fullName>
    </submittedName>
</protein>
<reference evidence="1" key="1">
    <citation type="submission" date="2020-06" db="EMBL/GenBank/DDBJ databases">
        <title>Draft genome of Bugula neritina, a colonial animal packing powerful symbionts and potential medicines.</title>
        <authorList>
            <person name="Rayko M."/>
        </authorList>
    </citation>
    <scope>NUCLEOTIDE SEQUENCE [LARGE SCALE GENOMIC DNA]</scope>
    <source>
        <strain evidence="1">Kwan_BN1</strain>
    </source>
</reference>
<dbReference type="Proteomes" id="UP000593567">
    <property type="component" value="Unassembled WGS sequence"/>
</dbReference>
<organism evidence="1 2">
    <name type="scientific">Bugula neritina</name>
    <name type="common">Brown bryozoan</name>
    <name type="synonym">Sertularia neritina</name>
    <dbReference type="NCBI Taxonomy" id="10212"/>
    <lineage>
        <taxon>Eukaryota</taxon>
        <taxon>Metazoa</taxon>
        <taxon>Spiralia</taxon>
        <taxon>Lophotrochozoa</taxon>
        <taxon>Bryozoa</taxon>
        <taxon>Gymnolaemata</taxon>
        <taxon>Cheilostomatida</taxon>
        <taxon>Flustrina</taxon>
        <taxon>Buguloidea</taxon>
        <taxon>Bugulidae</taxon>
        <taxon>Bugula</taxon>
    </lineage>
</organism>
<sequence>MRNLRATPHRITGETANYMMLGRKFDYPLTFITQLLSQSTQKESMLPIYKSRYKWRPKYVEPYTITKILHFLTYEMKRQGQKSVQHEGWIKLLVGDVVSDRQSAPPQEVSQDPPDTATIDTQSEEDYYDAFIVPPALLMPDPEPVPLTISVMERKTPPGTKHLR</sequence>
<gene>
    <name evidence="1" type="ORF">EB796_004795</name>
</gene>
<dbReference type="EMBL" id="VXIV02000650">
    <property type="protein sequence ID" value="KAF6036898.1"/>
    <property type="molecule type" value="Genomic_DNA"/>
</dbReference>
<proteinExistence type="predicted"/>